<accession>A0A091DSG8</accession>
<dbReference type="Proteomes" id="UP000028990">
    <property type="component" value="Unassembled WGS sequence"/>
</dbReference>
<sequence length="113" mass="12125">MEDPAKVIVNGTKRTGGEDHVLLIFYEKLLVGGFRDANSAVLIRGGAQILAVTKDGCCSRQGSSDLCLECRILAPMWIPQPGGTDPSPHQRGLSGFHHWPLGLSGADPQYRLG</sequence>
<proteinExistence type="predicted"/>
<gene>
    <name evidence="1" type="ORF">H920_03497</name>
</gene>
<evidence type="ECO:0000313" key="1">
    <source>
        <dbReference type="EMBL" id="KFO35099.1"/>
    </source>
</evidence>
<evidence type="ECO:0000313" key="2">
    <source>
        <dbReference type="Proteomes" id="UP000028990"/>
    </source>
</evidence>
<dbReference type="AlphaFoldDB" id="A0A091DSG8"/>
<reference evidence="1 2" key="1">
    <citation type="submission" date="2013-11" db="EMBL/GenBank/DDBJ databases">
        <title>The Damaraland mole rat (Fukomys damarensis) genome and evolution of African mole rats.</title>
        <authorList>
            <person name="Gladyshev V.N."/>
            <person name="Fang X."/>
        </authorList>
    </citation>
    <scope>NUCLEOTIDE SEQUENCE [LARGE SCALE GENOMIC DNA]</scope>
    <source>
        <tissue evidence="1">Liver</tissue>
    </source>
</reference>
<name>A0A091DSG8_FUKDA</name>
<protein>
    <submittedName>
        <fullName evidence="1">Uncharacterized protein</fullName>
    </submittedName>
</protein>
<keyword evidence="2" id="KW-1185">Reference proteome</keyword>
<dbReference type="EMBL" id="KN121889">
    <property type="protein sequence ID" value="KFO35099.1"/>
    <property type="molecule type" value="Genomic_DNA"/>
</dbReference>
<organism evidence="1 2">
    <name type="scientific">Fukomys damarensis</name>
    <name type="common">Damaraland mole rat</name>
    <name type="synonym">Cryptomys damarensis</name>
    <dbReference type="NCBI Taxonomy" id="885580"/>
    <lineage>
        <taxon>Eukaryota</taxon>
        <taxon>Metazoa</taxon>
        <taxon>Chordata</taxon>
        <taxon>Craniata</taxon>
        <taxon>Vertebrata</taxon>
        <taxon>Euteleostomi</taxon>
        <taxon>Mammalia</taxon>
        <taxon>Eutheria</taxon>
        <taxon>Euarchontoglires</taxon>
        <taxon>Glires</taxon>
        <taxon>Rodentia</taxon>
        <taxon>Hystricomorpha</taxon>
        <taxon>Bathyergidae</taxon>
        <taxon>Fukomys</taxon>
    </lineage>
</organism>